<keyword evidence="6" id="KW-0411">Iron-sulfur</keyword>
<evidence type="ECO:0000256" key="1">
    <source>
        <dbReference type="ARBA" id="ARBA00001966"/>
    </source>
</evidence>
<keyword evidence="9" id="KW-1185">Reference proteome</keyword>
<evidence type="ECO:0000313" key="8">
    <source>
        <dbReference type="EMBL" id="QTA91371.1"/>
    </source>
</evidence>
<name>A0A975BTI6_9BACT</name>
<dbReference type="Pfam" id="PF04055">
    <property type="entry name" value="Radical_SAM"/>
    <property type="match status" value="1"/>
</dbReference>
<keyword evidence="3" id="KW-0949">S-adenosyl-L-methionine</keyword>
<dbReference type="InterPro" id="IPR034457">
    <property type="entry name" value="Organic_radical-activating"/>
</dbReference>
<organism evidence="8 9">
    <name type="scientific">Desulfonema magnum</name>
    <dbReference type="NCBI Taxonomy" id="45655"/>
    <lineage>
        <taxon>Bacteria</taxon>
        <taxon>Pseudomonadati</taxon>
        <taxon>Thermodesulfobacteriota</taxon>
        <taxon>Desulfobacteria</taxon>
        <taxon>Desulfobacterales</taxon>
        <taxon>Desulfococcaceae</taxon>
        <taxon>Desulfonema</taxon>
    </lineage>
</organism>
<dbReference type="InterPro" id="IPR058240">
    <property type="entry name" value="rSAM_sf"/>
</dbReference>
<evidence type="ECO:0000256" key="4">
    <source>
        <dbReference type="ARBA" id="ARBA00022723"/>
    </source>
</evidence>
<dbReference type="NCBIfam" id="TIGR04337">
    <property type="entry name" value="AmmeMemoSam_rS"/>
    <property type="match status" value="1"/>
</dbReference>
<dbReference type="CDD" id="cd01335">
    <property type="entry name" value="Radical_SAM"/>
    <property type="match status" value="1"/>
</dbReference>
<dbReference type="GO" id="GO:0051539">
    <property type="term" value="F:4 iron, 4 sulfur cluster binding"/>
    <property type="evidence" value="ECO:0007669"/>
    <property type="project" value="UniProtKB-KW"/>
</dbReference>
<feature type="domain" description="Radical SAM core" evidence="7">
    <location>
        <begin position="152"/>
        <end position="368"/>
    </location>
</feature>
<comment type="cofactor">
    <cofactor evidence="1">
        <name>[4Fe-4S] cluster</name>
        <dbReference type="ChEBI" id="CHEBI:49883"/>
    </cofactor>
</comment>
<dbReference type="SFLD" id="SFLDS00029">
    <property type="entry name" value="Radical_SAM"/>
    <property type="match status" value="1"/>
</dbReference>
<dbReference type="InterPro" id="IPR007197">
    <property type="entry name" value="rSAM"/>
</dbReference>
<reference evidence="8" key="1">
    <citation type="journal article" date="2021" name="Microb. Physiol.">
        <title>Proteogenomic Insights into the Physiology of Marine, Sulfate-Reducing, Filamentous Desulfonema limicola and Desulfonema magnum.</title>
        <authorList>
            <person name="Schnaars V."/>
            <person name="Wohlbrand L."/>
            <person name="Scheve S."/>
            <person name="Hinrichs C."/>
            <person name="Reinhardt R."/>
            <person name="Rabus R."/>
        </authorList>
    </citation>
    <scope>NUCLEOTIDE SEQUENCE</scope>
    <source>
        <strain evidence="8">4be13</strain>
    </source>
</reference>
<dbReference type="SUPFAM" id="SSF102114">
    <property type="entry name" value="Radical SAM enzymes"/>
    <property type="match status" value="1"/>
</dbReference>
<accession>A0A975BTI6</accession>
<dbReference type="InterPro" id="IPR006311">
    <property type="entry name" value="TAT_signal"/>
</dbReference>
<evidence type="ECO:0000256" key="3">
    <source>
        <dbReference type="ARBA" id="ARBA00022691"/>
    </source>
</evidence>
<dbReference type="PROSITE" id="PS51318">
    <property type="entry name" value="TAT"/>
    <property type="match status" value="1"/>
</dbReference>
<dbReference type="RefSeq" id="WP_207679182.1">
    <property type="nucleotide sequence ID" value="NZ_CP061800.1"/>
</dbReference>
<dbReference type="KEGG" id="dmm:dnm_074360"/>
<dbReference type="EMBL" id="CP061800">
    <property type="protein sequence ID" value="QTA91371.1"/>
    <property type="molecule type" value="Genomic_DNA"/>
</dbReference>
<dbReference type="Gene3D" id="3.20.20.70">
    <property type="entry name" value="Aldolase class I"/>
    <property type="match status" value="1"/>
</dbReference>
<evidence type="ECO:0000256" key="5">
    <source>
        <dbReference type="ARBA" id="ARBA00023004"/>
    </source>
</evidence>
<dbReference type="InterPro" id="IPR013785">
    <property type="entry name" value="Aldolase_TIM"/>
</dbReference>
<dbReference type="PANTHER" id="PTHR30352:SF5">
    <property type="entry name" value="PYRUVATE FORMATE-LYASE 1-ACTIVATING ENZYME"/>
    <property type="match status" value="1"/>
</dbReference>
<dbReference type="InterPro" id="IPR006638">
    <property type="entry name" value="Elp3/MiaA/NifB-like_rSAM"/>
</dbReference>
<dbReference type="AlphaFoldDB" id="A0A975BTI6"/>
<dbReference type="SMART" id="SM00729">
    <property type="entry name" value="Elp3"/>
    <property type="match status" value="1"/>
</dbReference>
<evidence type="ECO:0000313" key="9">
    <source>
        <dbReference type="Proteomes" id="UP000663722"/>
    </source>
</evidence>
<dbReference type="SFLD" id="SFLDG01101">
    <property type="entry name" value="Uncharacterised_Radical_SAM_Su"/>
    <property type="match status" value="1"/>
</dbReference>
<dbReference type="Proteomes" id="UP000663722">
    <property type="component" value="Chromosome"/>
</dbReference>
<dbReference type="GO" id="GO:0046872">
    <property type="term" value="F:metal ion binding"/>
    <property type="evidence" value="ECO:0007669"/>
    <property type="project" value="UniProtKB-KW"/>
</dbReference>
<dbReference type="PANTHER" id="PTHR30352">
    <property type="entry name" value="PYRUVATE FORMATE-LYASE-ACTIVATING ENZYME"/>
    <property type="match status" value="1"/>
</dbReference>
<dbReference type="InterPro" id="IPR027596">
    <property type="entry name" value="AmmeMemoSam_rS"/>
</dbReference>
<gene>
    <name evidence="8" type="ORF">dnm_074360</name>
</gene>
<keyword evidence="2" id="KW-0004">4Fe-4S</keyword>
<evidence type="ECO:0000256" key="6">
    <source>
        <dbReference type="ARBA" id="ARBA00023014"/>
    </source>
</evidence>
<keyword evidence="4" id="KW-0479">Metal-binding</keyword>
<evidence type="ECO:0000256" key="2">
    <source>
        <dbReference type="ARBA" id="ARBA00022485"/>
    </source>
</evidence>
<dbReference type="PROSITE" id="PS51918">
    <property type="entry name" value="RADICAL_SAM"/>
    <property type="match status" value="1"/>
</dbReference>
<evidence type="ECO:0000259" key="7">
    <source>
        <dbReference type="PROSITE" id="PS51918"/>
    </source>
</evidence>
<protein>
    <submittedName>
        <fullName evidence="8">Radical SAM domain-containing protein</fullName>
    </submittedName>
</protein>
<keyword evidence="5" id="KW-0408">Iron</keyword>
<sequence>MFPPDKNKNISRREFLRSVSRASMILGGAGLSLSYPPWSEAFLGNAWGGLLSSPSDEMIRNAPLARYWISANSPGGQCLSCHQPDDKIEGRQYDHKKGIVKCLLCARECLINEGERGACQARINVRGELRSLVYGRPVTMHVDPIEKKPLYHFLPGSSAFSLATSGCPLHCKFCQNWEISQARPEDFSTRYTPPEAIVQATAQRHVPVIAFTYNEPTVFTEYLTDIARISRNQDIRSVLISCGFMNKEPLDEMCSVLDAIKIDLKGFDKDFYRRVCNAELEPVLRSIRQVAKNGVHLEIVNLVVPTLNDSEKMLTELAEWVMGELGPDVPIHFTRFHPDYQMRNLPPTPVATLERAYDIAKARGIRYPFVGNVPGHPGNNTYCPGCGKPVILRTGFFITAEHLKNGRCGYCNEVIAGVWT</sequence>
<proteinExistence type="predicted"/>
<dbReference type="GO" id="GO:0003824">
    <property type="term" value="F:catalytic activity"/>
    <property type="evidence" value="ECO:0007669"/>
    <property type="project" value="InterPro"/>
</dbReference>